<dbReference type="Proteomes" id="UP001301326">
    <property type="component" value="Chromosome"/>
</dbReference>
<organism evidence="7">
    <name type="scientific">Candidatus Thiothrix putei</name>
    <dbReference type="NCBI Taxonomy" id="3080811"/>
    <lineage>
        <taxon>Bacteria</taxon>
        <taxon>Pseudomonadati</taxon>
        <taxon>Pseudomonadota</taxon>
        <taxon>Gammaproteobacteria</taxon>
        <taxon>Thiotrichales</taxon>
        <taxon>Thiotrichaceae</taxon>
        <taxon>Thiothrix</taxon>
    </lineage>
</organism>
<dbReference type="GO" id="GO:0090499">
    <property type="term" value="F:pimelyl-[acyl-carrier protein] methyl ester esterase activity"/>
    <property type="evidence" value="ECO:0007669"/>
    <property type="project" value="UniProtKB-EC"/>
</dbReference>
<dbReference type="GO" id="GO:0016020">
    <property type="term" value="C:membrane"/>
    <property type="evidence" value="ECO:0007669"/>
    <property type="project" value="TreeGrafter"/>
</dbReference>
<feature type="active site" evidence="5">
    <location>
        <position position="287"/>
    </location>
</feature>
<evidence type="ECO:0000256" key="4">
    <source>
        <dbReference type="ARBA" id="ARBA00022801"/>
    </source>
</evidence>
<dbReference type="InterPro" id="IPR010076">
    <property type="entry name" value="BioH"/>
</dbReference>
<comment type="function">
    <text evidence="5">The physiological role of BioH is to remove the methyl group introduced by BioC when the pimeloyl moiety is complete. It allows to synthesize pimeloyl-ACP via the fatty acid synthetic pathway through the hydrolysis of the ester bonds of pimeloyl-ACP esters.</text>
</comment>
<keyword evidence="4 5" id="KW-0378">Hydrolase</keyword>
<evidence type="ECO:0000256" key="5">
    <source>
        <dbReference type="HAMAP-Rule" id="MF_01260"/>
    </source>
</evidence>
<evidence type="ECO:0000256" key="2">
    <source>
        <dbReference type="ARBA" id="ARBA00022490"/>
    </source>
</evidence>
<feature type="binding site" evidence="5">
    <location>
        <begin position="199"/>
        <end position="203"/>
    </location>
    <ligand>
        <name>substrate</name>
    </ligand>
</feature>
<keyword evidence="3 5" id="KW-0093">Biotin biosynthesis</keyword>
<comment type="similarity">
    <text evidence="5">Belongs to the AB hydrolase superfamily. Carboxylesterase BioH family.</text>
</comment>
<dbReference type="PANTHER" id="PTHR43798">
    <property type="entry name" value="MONOACYLGLYCEROL LIPASE"/>
    <property type="match status" value="1"/>
</dbReference>
<comment type="catalytic activity">
    <reaction evidence="5">
        <text>6-carboxyhexanoyl-[ACP] methyl ester + H2O = 6-carboxyhexanoyl-[ACP] + methanol + H(+)</text>
        <dbReference type="Rhea" id="RHEA:42700"/>
        <dbReference type="Rhea" id="RHEA-COMP:9955"/>
        <dbReference type="Rhea" id="RHEA-COMP:10186"/>
        <dbReference type="ChEBI" id="CHEBI:15377"/>
        <dbReference type="ChEBI" id="CHEBI:15378"/>
        <dbReference type="ChEBI" id="CHEBI:17790"/>
        <dbReference type="ChEBI" id="CHEBI:78846"/>
        <dbReference type="ChEBI" id="CHEBI:82735"/>
        <dbReference type="EC" id="3.1.1.85"/>
    </reaction>
</comment>
<dbReference type="InterPro" id="IPR029058">
    <property type="entry name" value="AB_hydrolase_fold"/>
</dbReference>
<dbReference type="GO" id="GO:0009102">
    <property type="term" value="P:biotin biosynthetic process"/>
    <property type="evidence" value="ECO:0007669"/>
    <property type="project" value="UniProtKB-UniRule"/>
</dbReference>
<dbReference type="SUPFAM" id="SSF53474">
    <property type="entry name" value="alpha/beta-Hydrolases"/>
    <property type="match status" value="1"/>
</dbReference>
<protein>
    <recommendedName>
        <fullName evidence="5">Pimeloyl-[acyl-carrier protein] methyl ester esterase</fullName>
        <ecNumber evidence="5">3.1.1.85</ecNumber>
    </recommendedName>
    <alternativeName>
        <fullName evidence="5">Biotin synthesis protein BioH</fullName>
    </alternativeName>
    <alternativeName>
        <fullName evidence="5">Carboxylesterase BioH</fullName>
    </alternativeName>
</protein>
<feature type="active site" description="Nucleophile" evidence="5">
    <location>
        <position position="137"/>
    </location>
</feature>
<keyword evidence="2 5" id="KW-0963">Cytoplasm</keyword>
<gene>
    <name evidence="5 7" type="primary">bioH</name>
    <name evidence="7" type="ORF">QJT81_14300</name>
</gene>
<accession>A0AA95H9B2</accession>
<comment type="subunit">
    <text evidence="5">Monomer.</text>
</comment>
<dbReference type="GO" id="GO:0005737">
    <property type="term" value="C:cytoplasm"/>
    <property type="evidence" value="ECO:0007669"/>
    <property type="project" value="UniProtKB-SubCell"/>
</dbReference>
<proteinExistence type="inferred from homology"/>
<reference evidence="7" key="1">
    <citation type="journal article" date="2023" name="Int. J. Mol. Sci.">
        <title>Metagenomics Revealed a New Genus 'Candidatus Thiocaldithrix dubininis' gen. nov., sp. nov. and a New Species 'Candidatus Thiothrix putei' sp. nov. in the Family Thiotrichaceae, Some Members of Which Have Traits of Both Na+- and H+-Motive Energetics.</title>
        <authorList>
            <person name="Ravin N.V."/>
            <person name="Muntyan M.S."/>
            <person name="Smolyakov D.D."/>
            <person name="Rudenko T.S."/>
            <person name="Beletsky A.V."/>
            <person name="Mardanov A.V."/>
            <person name="Grabovich M.Y."/>
        </authorList>
    </citation>
    <scope>NUCLEOTIDE SEQUENCE</scope>
    <source>
        <strain evidence="7">GKL-02</strain>
    </source>
</reference>
<dbReference type="Pfam" id="PF00561">
    <property type="entry name" value="Abhydrolase_1"/>
    <property type="match status" value="1"/>
</dbReference>
<dbReference type="HAMAP" id="MF_01260">
    <property type="entry name" value="Carboxylester"/>
    <property type="match status" value="1"/>
</dbReference>
<dbReference type="InterPro" id="IPR050266">
    <property type="entry name" value="AB_hydrolase_sf"/>
</dbReference>
<feature type="binding site" evidence="5">
    <location>
        <position position="77"/>
    </location>
    <ligand>
        <name>substrate</name>
    </ligand>
</feature>
<dbReference type="KEGG" id="tput:QJT81_14300"/>
<dbReference type="Gene3D" id="3.40.50.1820">
    <property type="entry name" value="alpha/beta hydrolase"/>
    <property type="match status" value="1"/>
</dbReference>
<evidence type="ECO:0000256" key="1">
    <source>
        <dbReference type="ARBA" id="ARBA00022487"/>
    </source>
</evidence>
<keyword evidence="1 5" id="KW-0719">Serine esterase</keyword>
<dbReference type="AlphaFoldDB" id="A0AA95H9B2"/>
<evidence type="ECO:0000256" key="3">
    <source>
        <dbReference type="ARBA" id="ARBA00022756"/>
    </source>
</evidence>
<feature type="domain" description="AB hydrolase-1" evidence="6">
    <location>
        <begin position="69"/>
        <end position="271"/>
    </location>
</feature>
<comment type="subcellular location">
    <subcellularLocation>
        <location evidence="5">Cytoplasm</location>
    </subcellularLocation>
</comment>
<dbReference type="NCBIfam" id="TIGR01738">
    <property type="entry name" value="bioH"/>
    <property type="match status" value="1"/>
</dbReference>
<dbReference type="EC" id="3.1.1.85" evidence="5"/>
<feature type="active site" evidence="5">
    <location>
        <position position="260"/>
    </location>
</feature>
<sequence length="308" mass="33633">MSDQQKIADSPTTDMPNKAENALDMTLEQIQEETRQQAAQQQLVMQQLSGDIEATFEHIQQIKYSGQGKPLVLLHGWGMNSHVWQPLLPSLAQHAQVICIDLPGHGANSHLPLGTLAEAVEQLAPHIPQDAIIMGWSLGGLIAQGLAHALPDRIAALILIASTPKFVAEGDWSHGVSPDLLALFGRSLQTDYLGTVKRFFALQFLSTKTDTRVVNALRDRIMEHPASVPALEDGLNILQTADFSQAPVKQPTLWMLGKLDKLIPASLADALPEMGYKHIAVLEQAAHVPFVTHPELFMEHCGAFLNAL</sequence>
<name>A0AA95H9B2_9GAMM</name>
<dbReference type="InterPro" id="IPR000073">
    <property type="entry name" value="AB_hydrolase_1"/>
</dbReference>
<evidence type="ECO:0000259" key="6">
    <source>
        <dbReference type="Pfam" id="PF00561"/>
    </source>
</evidence>
<feature type="binding site" evidence="5">
    <location>
        <begin position="137"/>
        <end position="138"/>
    </location>
    <ligand>
        <name>substrate</name>
    </ligand>
</feature>
<dbReference type="PANTHER" id="PTHR43798:SF31">
    <property type="entry name" value="AB HYDROLASE SUPERFAMILY PROTEIN YCLE"/>
    <property type="match status" value="1"/>
</dbReference>
<feature type="binding site" evidence="5">
    <location>
        <position position="287"/>
    </location>
    <ligand>
        <name>substrate</name>
    </ligand>
</feature>
<evidence type="ECO:0000313" key="7">
    <source>
        <dbReference type="EMBL" id="WGZ92991.1"/>
    </source>
</evidence>
<reference evidence="7" key="2">
    <citation type="submission" date="2023-04" db="EMBL/GenBank/DDBJ databases">
        <authorList>
            <person name="Beletskiy A.V."/>
            <person name="Mardanov A.V."/>
            <person name="Ravin N.V."/>
        </authorList>
    </citation>
    <scope>NUCLEOTIDE SEQUENCE</scope>
    <source>
        <strain evidence="7">GKL-02</strain>
    </source>
</reference>
<dbReference type="EMBL" id="CP124756">
    <property type="protein sequence ID" value="WGZ92991.1"/>
    <property type="molecule type" value="Genomic_DNA"/>
</dbReference>
<comment type="pathway">
    <text evidence="5">Cofactor biosynthesis; biotin biosynthesis.</text>
</comment>